<dbReference type="GO" id="GO:0030170">
    <property type="term" value="F:pyridoxal phosphate binding"/>
    <property type="evidence" value="ECO:0007669"/>
    <property type="project" value="InterPro"/>
</dbReference>
<comment type="cofactor">
    <cofactor evidence="1">
        <name>pyridoxal 5'-phosphate</name>
        <dbReference type="ChEBI" id="CHEBI:597326"/>
    </cofactor>
</comment>
<feature type="domain" description="Aminotransferase class I/classII large" evidence="7">
    <location>
        <begin position="156"/>
        <end position="492"/>
    </location>
</feature>
<proteinExistence type="inferred from homology"/>
<evidence type="ECO:0000259" key="7">
    <source>
        <dbReference type="Pfam" id="PF00155"/>
    </source>
</evidence>
<reference evidence="8" key="1">
    <citation type="submission" date="2020-04" db="EMBL/GenBank/DDBJ databases">
        <title>Genome Assembly and Annotation of Botryosphaeria dothidea sdau 11-99, a Latent Pathogen of Apple Fruit Ring Rot in China.</title>
        <authorList>
            <person name="Yu C."/>
            <person name="Diao Y."/>
            <person name="Lu Q."/>
            <person name="Zhao J."/>
            <person name="Cui S."/>
            <person name="Peng C."/>
            <person name="He B."/>
            <person name="Liu H."/>
        </authorList>
    </citation>
    <scope>NUCLEOTIDE SEQUENCE [LARGE SCALE GENOMIC DNA]</scope>
    <source>
        <strain evidence="8">Sdau11-99</strain>
    </source>
</reference>
<evidence type="ECO:0000256" key="4">
    <source>
        <dbReference type="ARBA" id="ARBA00022679"/>
    </source>
</evidence>
<dbReference type="AlphaFoldDB" id="A0A8H4N7R5"/>
<dbReference type="GO" id="GO:0047536">
    <property type="term" value="F:2-aminoadipate transaminase activity"/>
    <property type="evidence" value="ECO:0007669"/>
    <property type="project" value="TreeGrafter"/>
</dbReference>
<dbReference type="EMBL" id="WWBZ02000007">
    <property type="protein sequence ID" value="KAF4312220.1"/>
    <property type="molecule type" value="Genomic_DNA"/>
</dbReference>
<protein>
    <submittedName>
        <fullName evidence="8">Aminotransferase class I/classII</fullName>
    </submittedName>
</protein>
<keyword evidence="9" id="KW-1185">Reference proteome</keyword>
<dbReference type="OrthoDB" id="691673at2759"/>
<evidence type="ECO:0000256" key="5">
    <source>
        <dbReference type="ARBA" id="ARBA00022898"/>
    </source>
</evidence>
<dbReference type="SUPFAM" id="SSF53383">
    <property type="entry name" value="PLP-dependent transferases"/>
    <property type="match status" value="1"/>
</dbReference>
<keyword evidence="5" id="KW-0663">Pyridoxal phosphate</keyword>
<dbReference type="PANTHER" id="PTHR42790">
    <property type="entry name" value="AMINOTRANSFERASE"/>
    <property type="match status" value="1"/>
</dbReference>
<sequence length="497" mass="55882">MLHQKISALEKRRLQSQPLPTGIAPYTSSSFFKTQSPNSKPKAKRWDHRFSLDTQKQNASILKAAARTEDTTRIITLGTGRPASELYPWSSMIMRGKEGSCGRSEKNLPMSCSAGESAYDLSLALNYGYAAGSPQILRFITEHVELIHEPPYDDWECSLTCGTTSAIDAALRMFCNRGDWVLVEEYTYSGTIAAVKAQGLNVLGVKMDARGLVPEDLDVKLRAWNPSKGKKPFVLYTIPSGQNPTGTTQDTERRKAIYEVAEKHDIYIIEDDPYYFLQLGDNTRDDSSIKTSIDEYVESLPVSYLSLDVSGRVMRLETTSKILAPGLRCGWMTASSQIVDKFLAHTENSTCFPSGPSQVMLYKLLDETWGHEGFLKWLGQLSFQYRTRRNILLDACQRFLPSDICTWTVPSEGMFLWINLDLRQHPEARLKCSPHDYSAIEDRIFADAKQKGVLVSKGSWFAANKHRPYGVSFRLTFAAAAQDDLDEAIERFGETLQ</sequence>
<evidence type="ECO:0000256" key="6">
    <source>
        <dbReference type="SAM" id="MobiDB-lite"/>
    </source>
</evidence>
<comment type="caution">
    <text evidence="8">The sequence shown here is derived from an EMBL/GenBank/DDBJ whole genome shotgun (WGS) entry which is preliminary data.</text>
</comment>
<dbReference type="InterPro" id="IPR015421">
    <property type="entry name" value="PyrdxlP-dep_Trfase_major"/>
</dbReference>
<dbReference type="GO" id="GO:0019878">
    <property type="term" value="P:lysine biosynthetic process via aminoadipic acid"/>
    <property type="evidence" value="ECO:0007669"/>
    <property type="project" value="TreeGrafter"/>
</dbReference>
<dbReference type="CDD" id="cd00609">
    <property type="entry name" value="AAT_like"/>
    <property type="match status" value="1"/>
</dbReference>
<gene>
    <name evidence="8" type="ORF">GTA08_BOTSDO12358</name>
</gene>
<comment type="similarity">
    <text evidence="2">Belongs to the class-I pyridoxal-phosphate-dependent aminotransferase family.</text>
</comment>
<keyword evidence="3 8" id="KW-0032">Aminotransferase</keyword>
<dbReference type="GO" id="GO:0009074">
    <property type="term" value="P:aromatic amino acid family catabolic process"/>
    <property type="evidence" value="ECO:0007669"/>
    <property type="project" value="TreeGrafter"/>
</dbReference>
<accession>A0A8H4N7R5</accession>
<evidence type="ECO:0000256" key="2">
    <source>
        <dbReference type="ARBA" id="ARBA00007441"/>
    </source>
</evidence>
<dbReference type="GO" id="GO:0006571">
    <property type="term" value="P:tyrosine biosynthetic process"/>
    <property type="evidence" value="ECO:0007669"/>
    <property type="project" value="TreeGrafter"/>
</dbReference>
<dbReference type="Proteomes" id="UP000572817">
    <property type="component" value="Unassembled WGS sequence"/>
</dbReference>
<evidence type="ECO:0000256" key="1">
    <source>
        <dbReference type="ARBA" id="ARBA00001933"/>
    </source>
</evidence>
<evidence type="ECO:0000256" key="3">
    <source>
        <dbReference type="ARBA" id="ARBA00022576"/>
    </source>
</evidence>
<dbReference type="Pfam" id="PF00155">
    <property type="entry name" value="Aminotran_1_2"/>
    <property type="match status" value="1"/>
</dbReference>
<keyword evidence="4" id="KW-0808">Transferase</keyword>
<dbReference type="InterPro" id="IPR050859">
    <property type="entry name" value="Class-I_PLP-dep_aminotransf"/>
</dbReference>
<dbReference type="GO" id="GO:0008793">
    <property type="term" value="F:aromatic-amino-acid transaminase activity"/>
    <property type="evidence" value="ECO:0007669"/>
    <property type="project" value="TreeGrafter"/>
</dbReference>
<feature type="compositionally biased region" description="Polar residues" evidence="6">
    <location>
        <begin position="26"/>
        <end position="39"/>
    </location>
</feature>
<dbReference type="Gene3D" id="3.40.640.10">
    <property type="entry name" value="Type I PLP-dependent aspartate aminotransferase-like (Major domain)"/>
    <property type="match status" value="1"/>
</dbReference>
<name>A0A8H4N7R5_9PEZI</name>
<dbReference type="InterPro" id="IPR015424">
    <property type="entry name" value="PyrdxlP-dep_Trfase"/>
</dbReference>
<dbReference type="PANTHER" id="PTHR42790:SF21">
    <property type="entry name" value="AROMATIC_AMINOADIPATE AMINOTRANSFERASE 1"/>
    <property type="match status" value="1"/>
</dbReference>
<dbReference type="InterPro" id="IPR004839">
    <property type="entry name" value="Aminotransferase_I/II_large"/>
</dbReference>
<evidence type="ECO:0000313" key="8">
    <source>
        <dbReference type="EMBL" id="KAF4312220.1"/>
    </source>
</evidence>
<evidence type="ECO:0000313" key="9">
    <source>
        <dbReference type="Proteomes" id="UP000572817"/>
    </source>
</evidence>
<organism evidence="8 9">
    <name type="scientific">Botryosphaeria dothidea</name>
    <dbReference type="NCBI Taxonomy" id="55169"/>
    <lineage>
        <taxon>Eukaryota</taxon>
        <taxon>Fungi</taxon>
        <taxon>Dikarya</taxon>
        <taxon>Ascomycota</taxon>
        <taxon>Pezizomycotina</taxon>
        <taxon>Dothideomycetes</taxon>
        <taxon>Dothideomycetes incertae sedis</taxon>
        <taxon>Botryosphaeriales</taxon>
        <taxon>Botryosphaeriaceae</taxon>
        <taxon>Botryosphaeria</taxon>
    </lineage>
</organism>
<feature type="region of interest" description="Disordered" evidence="6">
    <location>
        <begin position="1"/>
        <end position="44"/>
    </location>
</feature>